<reference evidence="1 2" key="1">
    <citation type="submission" date="2014-11" db="EMBL/GenBank/DDBJ databases">
        <title>Complete genome sequence and analysis of Lactobacillus hokkaidonensis LOOC260T.</title>
        <authorList>
            <person name="Tanizawa Y."/>
            <person name="Tohno M."/>
            <person name="Kaminuma E."/>
            <person name="Nakamura Y."/>
            <person name="Arita M."/>
        </authorList>
    </citation>
    <scope>NUCLEOTIDE SEQUENCE [LARGE SCALE GENOMIC DNA]</scope>
    <source>
        <strain evidence="1 2">LOOC260</strain>
    </source>
</reference>
<dbReference type="Proteomes" id="UP000031620">
    <property type="component" value="Chromosome"/>
</dbReference>
<dbReference type="RefSeq" id="WP_041092475.1">
    <property type="nucleotide sequence ID" value="NZ_AP014680.1"/>
</dbReference>
<evidence type="ECO:0000313" key="1">
    <source>
        <dbReference type="EMBL" id="BAP84911.1"/>
    </source>
</evidence>
<organism evidence="1 2">
    <name type="scientific">Paucilactobacillus hokkaidonensis JCM 18461</name>
    <dbReference type="NCBI Taxonomy" id="1291742"/>
    <lineage>
        <taxon>Bacteria</taxon>
        <taxon>Bacillati</taxon>
        <taxon>Bacillota</taxon>
        <taxon>Bacilli</taxon>
        <taxon>Lactobacillales</taxon>
        <taxon>Lactobacillaceae</taxon>
        <taxon>Paucilactobacillus</taxon>
    </lineage>
</organism>
<dbReference type="EMBL" id="AP014680">
    <property type="protein sequence ID" value="BAP84911.1"/>
    <property type="molecule type" value="Genomic_DNA"/>
</dbReference>
<accession>A0A0A1GWV3</accession>
<name>A0A0A1GWV3_9LACO</name>
<protein>
    <submittedName>
        <fullName evidence="1">Uncharacterized protein</fullName>
    </submittedName>
</protein>
<dbReference type="HOGENOM" id="CLU_2538314_0_0_9"/>
<sequence>MWLEKECKYDRFQVTCNQCPMINRGFQGQVVKEYENTYLIELNMDTICAKDRQGLMRIPEFNGRVVIGKKYIRTLTERQQNLA</sequence>
<evidence type="ECO:0000313" key="2">
    <source>
        <dbReference type="Proteomes" id="UP000031620"/>
    </source>
</evidence>
<dbReference type="KEGG" id="lho:LOOC260_103330"/>
<gene>
    <name evidence="1" type="ORF">LOOC260_103330</name>
</gene>
<proteinExistence type="predicted"/>
<dbReference type="AlphaFoldDB" id="A0A0A1GWV3"/>